<evidence type="ECO:0008006" key="5">
    <source>
        <dbReference type="Google" id="ProtNLM"/>
    </source>
</evidence>
<dbReference type="CDD" id="cd06222">
    <property type="entry name" value="RNase_H_like"/>
    <property type="match status" value="1"/>
</dbReference>
<reference evidence="3 4" key="1">
    <citation type="submission" date="2024-02" db="EMBL/GenBank/DDBJ databases">
        <title>de novo genome assembly of Solanum bulbocastanum strain 11H21.</title>
        <authorList>
            <person name="Hosaka A.J."/>
        </authorList>
    </citation>
    <scope>NUCLEOTIDE SEQUENCE [LARGE SCALE GENOMIC DNA]</scope>
    <source>
        <tissue evidence="3">Young leaves</tissue>
    </source>
</reference>
<evidence type="ECO:0000259" key="1">
    <source>
        <dbReference type="PROSITE" id="PS50878"/>
    </source>
</evidence>
<evidence type="ECO:0000313" key="4">
    <source>
        <dbReference type="Proteomes" id="UP001371456"/>
    </source>
</evidence>
<comment type="caution">
    <text evidence="3">The sequence shown here is derived from an EMBL/GenBank/DDBJ whole genome shotgun (WGS) entry which is preliminary data.</text>
</comment>
<gene>
    <name evidence="3" type="ORF">RDI58_022208</name>
</gene>
<dbReference type="SUPFAM" id="SSF56219">
    <property type="entry name" value="DNase I-like"/>
    <property type="match status" value="1"/>
</dbReference>
<dbReference type="PANTHER" id="PTHR33116:SF82">
    <property type="entry name" value="RNASE H FAMILY PROTEIN"/>
    <property type="match status" value="1"/>
</dbReference>
<dbReference type="InterPro" id="IPR036397">
    <property type="entry name" value="RNaseH_sf"/>
</dbReference>
<feature type="domain" description="Reverse transcriptase" evidence="1">
    <location>
        <begin position="478"/>
        <end position="758"/>
    </location>
</feature>
<accession>A0AAN8Y5F6</accession>
<dbReference type="InterPro" id="IPR044730">
    <property type="entry name" value="RNase_H-like_dom_plant"/>
</dbReference>
<dbReference type="GO" id="GO:0003676">
    <property type="term" value="F:nucleic acid binding"/>
    <property type="evidence" value="ECO:0007669"/>
    <property type="project" value="InterPro"/>
</dbReference>
<keyword evidence="4" id="KW-1185">Reference proteome</keyword>
<dbReference type="CDD" id="cd01650">
    <property type="entry name" value="RT_nLTR_like"/>
    <property type="match status" value="1"/>
</dbReference>
<dbReference type="Pfam" id="PF13966">
    <property type="entry name" value="zf-RVT"/>
    <property type="match status" value="1"/>
</dbReference>
<dbReference type="Gene3D" id="3.60.10.10">
    <property type="entry name" value="Endonuclease/exonuclease/phosphatase"/>
    <property type="match status" value="1"/>
</dbReference>
<dbReference type="Gene3D" id="3.30.420.10">
    <property type="entry name" value="Ribonuclease H-like superfamily/Ribonuclease H"/>
    <property type="match status" value="1"/>
</dbReference>
<dbReference type="Proteomes" id="UP001371456">
    <property type="component" value="Unassembled WGS sequence"/>
</dbReference>
<dbReference type="SUPFAM" id="SSF53098">
    <property type="entry name" value="Ribonuclease H-like"/>
    <property type="match status" value="1"/>
</dbReference>
<feature type="domain" description="RNase H type-1" evidence="2">
    <location>
        <begin position="1213"/>
        <end position="1295"/>
    </location>
</feature>
<organism evidence="3 4">
    <name type="scientific">Solanum bulbocastanum</name>
    <name type="common">Wild potato</name>
    <dbReference type="NCBI Taxonomy" id="147425"/>
    <lineage>
        <taxon>Eukaryota</taxon>
        <taxon>Viridiplantae</taxon>
        <taxon>Streptophyta</taxon>
        <taxon>Embryophyta</taxon>
        <taxon>Tracheophyta</taxon>
        <taxon>Spermatophyta</taxon>
        <taxon>Magnoliopsida</taxon>
        <taxon>eudicotyledons</taxon>
        <taxon>Gunneridae</taxon>
        <taxon>Pentapetalae</taxon>
        <taxon>asterids</taxon>
        <taxon>lamiids</taxon>
        <taxon>Solanales</taxon>
        <taxon>Solanaceae</taxon>
        <taxon>Solanoideae</taxon>
        <taxon>Solaneae</taxon>
        <taxon>Solanum</taxon>
    </lineage>
</organism>
<dbReference type="GO" id="GO:0004523">
    <property type="term" value="F:RNA-DNA hybrid ribonuclease activity"/>
    <property type="evidence" value="ECO:0007669"/>
    <property type="project" value="InterPro"/>
</dbReference>
<protein>
    <recommendedName>
        <fullName evidence="5">Reverse transcriptase domain-containing protein</fullName>
    </recommendedName>
</protein>
<dbReference type="PROSITE" id="PS50878">
    <property type="entry name" value="RT_POL"/>
    <property type="match status" value="1"/>
</dbReference>
<evidence type="ECO:0000313" key="3">
    <source>
        <dbReference type="EMBL" id="KAK6780024.1"/>
    </source>
</evidence>
<dbReference type="EMBL" id="JBANQN010000009">
    <property type="protein sequence ID" value="KAK6780024.1"/>
    <property type="molecule type" value="Genomic_DNA"/>
</dbReference>
<dbReference type="PROSITE" id="PS50879">
    <property type="entry name" value="RNASE_H_1"/>
    <property type="match status" value="1"/>
</dbReference>
<dbReference type="Pfam" id="PF13456">
    <property type="entry name" value="RVT_3"/>
    <property type="match status" value="1"/>
</dbReference>
<proteinExistence type="predicted"/>
<dbReference type="InterPro" id="IPR000477">
    <property type="entry name" value="RT_dom"/>
</dbReference>
<evidence type="ECO:0000259" key="2">
    <source>
        <dbReference type="PROSITE" id="PS50879"/>
    </source>
</evidence>
<dbReference type="InterPro" id="IPR026960">
    <property type="entry name" value="RVT-Znf"/>
</dbReference>
<sequence>MIKVICWNARSINTQSSLERLQNLKKMHQVSIIAILEPYADISYLNTVRIQLQMDQAVSNPNGKIWLLWSSEIIGNIQENGEQHIIGEFKHPELSERFMVSFIYAKCKEHMRRPLWDRLLHFASRDIPWCTMGDFNVITNSEEKYGGMPYNMNKSLEFIGVIEACGLIDLGYSGTPFTWCNQRAAQARVWKRLDRAMVNDKWLEVMPQTTIEHLSSSGSDHNPLLMEMVRKNEKHIRYFKFLHCWVENVTFMETVQKCWDRKVTGDPMWQLHQKMKRLTSTLSCWSKREFGDIYAKVKEFEESIRKAEEDLIINNTETLRQQLHLLNANYIRYLKLEESILKQKTQLQWFKEGDANTNYFHALMRGRRRRLFQHKICTDTDTWVQGDDQIAQEACKYFEEMFTGQNCRIDESMIQLLPSLVTTEQNKRLQEMPTMEELRQVVFAMNPNSAPGPDGIGGKFYQSCWNVIKEDLLAAVQSFFGGSIMPKFMSHACLVLLPKTEQPTRFKDLKTISLSNFSNKIISKILSVRLADIIPLLISDNQSGFVRGRSITENIMLAQEITHGIKKPKIGDNAVIKLDMTKAYDKVSWSFTCLVLRRFGFGELFIDMIWRIMSNNWYSIIINGYRHGFFHSTKGLKQGDPLSPALFILGAEVLSRRLNLIHQNPLYRGFNMEHRDPQINHLSFADDVIIFTSTDRQSLQLIMKALREYESTSGQLINKEKSHFMIPDNTSQNIMDTIQEVTGFSKKDSPISYLGCPLYIRRQRIIYYSQLVEKISKKICGWQARLLNFGGKTTLIKHALQSIPVHTMAAVSPPNTTIKYIESIIIDFFWGREQDRRKYHWASLDSMSLPHAEGGVGIRKLTDICTALQYKQWWIFRAKSALWGQFLKAKYCQRANPVAKKVDTGQSLVWRYMMKNKSILEEHITWKINSRNSSFWWDDGLGMSALAHHTRDISSLNNATIAHFLINGEWNERKLRQQVPPLLIPHILSIRIHHQQEVKDNAIWKPTEDGIFTCSSAWEICRHRGNSDAISSQIWHKKVPFKMSFLVWRALRFKLPTNEKLENFGVEPAKCSCCIKQRWDDVDHIFNGGSFSVHIWKHFSSIIGANSQQSCLSNRLLNWREIQFKNEAHKTLIQTVPIVVCWNLWKNRCSAKYGEKKSNSSRVKYMILKDILYLLNSNYPYIQWPTNWTEVVDLIESCRHETRISSVSWKTPPSNKYKLNTDGSTLCNPGKIGGGGILRNDLGDMTYAFAIPFGTGTNNQAEIQAASYGLHWCIQHGYNNIILKVDSELLTRWLL</sequence>
<name>A0AAN8Y5F6_SOLBU</name>
<dbReference type="PANTHER" id="PTHR33116">
    <property type="entry name" value="REVERSE TRANSCRIPTASE ZINC-BINDING DOMAIN-CONTAINING PROTEIN-RELATED-RELATED"/>
    <property type="match status" value="1"/>
</dbReference>
<dbReference type="InterPro" id="IPR036691">
    <property type="entry name" value="Endo/exonu/phosph_ase_sf"/>
</dbReference>
<dbReference type="InterPro" id="IPR002156">
    <property type="entry name" value="RNaseH_domain"/>
</dbReference>
<dbReference type="Pfam" id="PF00078">
    <property type="entry name" value="RVT_1"/>
    <property type="match status" value="1"/>
</dbReference>
<dbReference type="SUPFAM" id="SSF56672">
    <property type="entry name" value="DNA/RNA polymerases"/>
    <property type="match status" value="1"/>
</dbReference>
<dbReference type="InterPro" id="IPR012337">
    <property type="entry name" value="RNaseH-like_sf"/>
</dbReference>
<dbReference type="InterPro" id="IPR043502">
    <property type="entry name" value="DNA/RNA_pol_sf"/>
</dbReference>